<dbReference type="RefSeq" id="WP_345036264.1">
    <property type="nucleotide sequence ID" value="NZ_BAABBA010000001.1"/>
</dbReference>
<proteinExistence type="predicted"/>
<keyword evidence="3" id="KW-1185">Reference proteome</keyword>
<evidence type="ECO:0000259" key="1">
    <source>
        <dbReference type="Pfam" id="PF13349"/>
    </source>
</evidence>
<gene>
    <name evidence="2" type="ORF">GCM10022262_00270</name>
</gene>
<organism evidence="2 3">
    <name type="scientific">Georgenia daeguensis</name>
    <dbReference type="NCBI Taxonomy" id="908355"/>
    <lineage>
        <taxon>Bacteria</taxon>
        <taxon>Bacillati</taxon>
        <taxon>Actinomycetota</taxon>
        <taxon>Actinomycetes</taxon>
        <taxon>Micrococcales</taxon>
        <taxon>Bogoriellaceae</taxon>
        <taxon>Georgenia</taxon>
    </lineage>
</organism>
<evidence type="ECO:0000313" key="3">
    <source>
        <dbReference type="Proteomes" id="UP001499841"/>
    </source>
</evidence>
<feature type="domain" description="DUF4097" evidence="1">
    <location>
        <begin position="52"/>
        <end position="275"/>
    </location>
</feature>
<sequence length="279" mass="28462">MEHEFPVTGPIRVQAATRASDLALVAHDADRVTVRLDPLRADDEGESLAGSTRVELTGDTLRIEVPPSRARLFGPSARLRITVTVPAGSSLDATSGSGDVTSDGRLAVALVRTGSGDVDLDEAAEVEVTTGSGDVTVASLDTGQVLTGSGDATVGTVRRFLRSRSGSGDVVVGAVADVEGVTGSGDLLVKELSGRAVVRTASGDLTVRRVLHGELDARTASGDVSVRVAEGTAVLLDCSTVSGGMRSSLEPAAEPGPDEPALVLRARTVSGDITVQRTA</sequence>
<comment type="caution">
    <text evidence="2">The sequence shown here is derived from an EMBL/GenBank/DDBJ whole genome shotgun (WGS) entry which is preliminary data.</text>
</comment>
<protein>
    <recommendedName>
        <fullName evidence="1">DUF4097 domain-containing protein</fullName>
    </recommendedName>
</protein>
<dbReference type="EMBL" id="BAABBA010000001">
    <property type="protein sequence ID" value="GAA4285668.1"/>
    <property type="molecule type" value="Genomic_DNA"/>
</dbReference>
<dbReference type="InterPro" id="IPR025164">
    <property type="entry name" value="Toastrack_DUF4097"/>
</dbReference>
<accession>A0ABP8EP13</accession>
<evidence type="ECO:0000313" key="2">
    <source>
        <dbReference type="EMBL" id="GAA4285668.1"/>
    </source>
</evidence>
<dbReference type="Pfam" id="PF13349">
    <property type="entry name" value="DUF4097"/>
    <property type="match status" value="1"/>
</dbReference>
<name>A0ABP8EP13_9MICO</name>
<dbReference type="Gene3D" id="2.160.20.120">
    <property type="match status" value="1"/>
</dbReference>
<reference evidence="3" key="1">
    <citation type="journal article" date="2019" name="Int. J. Syst. Evol. Microbiol.">
        <title>The Global Catalogue of Microorganisms (GCM) 10K type strain sequencing project: providing services to taxonomists for standard genome sequencing and annotation.</title>
        <authorList>
            <consortium name="The Broad Institute Genomics Platform"/>
            <consortium name="The Broad Institute Genome Sequencing Center for Infectious Disease"/>
            <person name="Wu L."/>
            <person name="Ma J."/>
        </authorList>
    </citation>
    <scope>NUCLEOTIDE SEQUENCE [LARGE SCALE GENOMIC DNA]</scope>
    <source>
        <strain evidence="3">JCM 17459</strain>
    </source>
</reference>
<dbReference type="Proteomes" id="UP001499841">
    <property type="component" value="Unassembled WGS sequence"/>
</dbReference>